<dbReference type="FunFam" id="1.10.10.10:FF:000001">
    <property type="entry name" value="LysR family transcriptional regulator"/>
    <property type="match status" value="1"/>
</dbReference>
<dbReference type="SUPFAM" id="SSF46785">
    <property type="entry name" value="Winged helix' DNA-binding domain"/>
    <property type="match status" value="1"/>
</dbReference>
<keyword evidence="3" id="KW-0238">DNA-binding</keyword>
<feature type="domain" description="HTH lysR-type" evidence="5">
    <location>
        <begin position="1"/>
        <end position="58"/>
    </location>
</feature>
<organism evidence="6 7">
    <name type="scientific">Patulibacter medicamentivorans</name>
    <dbReference type="NCBI Taxonomy" id="1097667"/>
    <lineage>
        <taxon>Bacteria</taxon>
        <taxon>Bacillati</taxon>
        <taxon>Actinomycetota</taxon>
        <taxon>Thermoleophilia</taxon>
        <taxon>Solirubrobacterales</taxon>
        <taxon>Patulibacteraceae</taxon>
        <taxon>Patulibacter</taxon>
    </lineage>
</organism>
<accession>H0E0E9</accession>
<name>H0E0E9_9ACTN</name>
<dbReference type="Proteomes" id="UP000005143">
    <property type="component" value="Unassembled WGS sequence"/>
</dbReference>
<dbReference type="CDD" id="cd05466">
    <property type="entry name" value="PBP2_LTTR_substrate"/>
    <property type="match status" value="1"/>
</dbReference>
<evidence type="ECO:0000313" key="6">
    <source>
        <dbReference type="EMBL" id="EHN12854.1"/>
    </source>
</evidence>
<dbReference type="Pfam" id="PF03466">
    <property type="entry name" value="LysR_substrate"/>
    <property type="match status" value="1"/>
</dbReference>
<dbReference type="PANTHER" id="PTHR30346">
    <property type="entry name" value="TRANSCRIPTIONAL DUAL REGULATOR HCAR-RELATED"/>
    <property type="match status" value="1"/>
</dbReference>
<dbReference type="Pfam" id="PF00126">
    <property type="entry name" value="HTH_1"/>
    <property type="match status" value="1"/>
</dbReference>
<dbReference type="Gene3D" id="3.40.190.10">
    <property type="entry name" value="Periplasmic binding protein-like II"/>
    <property type="match status" value="2"/>
</dbReference>
<keyword evidence="4" id="KW-0804">Transcription</keyword>
<dbReference type="InterPro" id="IPR005119">
    <property type="entry name" value="LysR_subst-bd"/>
</dbReference>
<dbReference type="AlphaFoldDB" id="H0E0E9"/>
<evidence type="ECO:0000313" key="7">
    <source>
        <dbReference type="Proteomes" id="UP000005143"/>
    </source>
</evidence>
<dbReference type="InterPro" id="IPR036388">
    <property type="entry name" value="WH-like_DNA-bd_sf"/>
</dbReference>
<protein>
    <submittedName>
        <fullName evidence="6">Transcriptional regulator LysR family</fullName>
    </submittedName>
</protein>
<dbReference type="SUPFAM" id="SSF53850">
    <property type="entry name" value="Periplasmic binding protein-like II"/>
    <property type="match status" value="1"/>
</dbReference>
<dbReference type="GO" id="GO:0032993">
    <property type="term" value="C:protein-DNA complex"/>
    <property type="evidence" value="ECO:0007669"/>
    <property type="project" value="TreeGrafter"/>
</dbReference>
<dbReference type="GO" id="GO:0003700">
    <property type="term" value="F:DNA-binding transcription factor activity"/>
    <property type="evidence" value="ECO:0007669"/>
    <property type="project" value="InterPro"/>
</dbReference>
<reference evidence="6 7" key="1">
    <citation type="journal article" date="2013" name="Biodegradation">
        <title>Quantitative proteomic analysis of ibuprofen-degrading Patulibacter sp. strain I11.</title>
        <authorList>
            <person name="Almeida B."/>
            <person name="Kjeldal H."/>
            <person name="Lolas I."/>
            <person name="Knudsen A.D."/>
            <person name="Carvalho G."/>
            <person name="Nielsen K.L."/>
            <person name="Barreto Crespo M.T."/>
            <person name="Stensballe A."/>
            <person name="Nielsen J.L."/>
        </authorList>
    </citation>
    <scope>NUCLEOTIDE SEQUENCE [LARGE SCALE GENOMIC DNA]</scope>
    <source>
        <strain evidence="6 7">I11</strain>
    </source>
</reference>
<dbReference type="GO" id="GO:0003677">
    <property type="term" value="F:DNA binding"/>
    <property type="evidence" value="ECO:0007669"/>
    <property type="project" value="UniProtKB-KW"/>
</dbReference>
<dbReference type="RefSeq" id="WP_007570009.1">
    <property type="nucleotide sequence ID" value="NZ_AGUD01000007.1"/>
</dbReference>
<comment type="similarity">
    <text evidence="1">Belongs to the LysR transcriptional regulatory family.</text>
</comment>
<dbReference type="EMBL" id="AGUD01000007">
    <property type="protein sequence ID" value="EHN12854.1"/>
    <property type="molecule type" value="Genomic_DNA"/>
</dbReference>
<dbReference type="InterPro" id="IPR036390">
    <property type="entry name" value="WH_DNA-bd_sf"/>
</dbReference>
<evidence type="ECO:0000259" key="5">
    <source>
        <dbReference type="PROSITE" id="PS50931"/>
    </source>
</evidence>
<evidence type="ECO:0000256" key="4">
    <source>
        <dbReference type="ARBA" id="ARBA00023163"/>
    </source>
</evidence>
<dbReference type="PATRIC" id="fig|1097667.3.peg.256"/>
<gene>
    <name evidence="6" type="ORF">PAI11_02570</name>
</gene>
<dbReference type="InterPro" id="IPR000847">
    <property type="entry name" value="LysR_HTH_N"/>
</dbReference>
<evidence type="ECO:0000256" key="3">
    <source>
        <dbReference type="ARBA" id="ARBA00023125"/>
    </source>
</evidence>
<evidence type="ECO:0000256" key="2">
    <source>
        <dbReference type="ARBA" id="ARBA00023015"/>
    </source>
</evidence>
<dbReference type="Gene3D" id="1.10.10.10">
    <property type="entry name" value="Winged helix-like DNA-binding domain superfamily/Winged helix DNA-binding domain"/>
    <property type="match status" value="1"/>
</dbReference>
<dbReference type="PRINTS" id="PR00039">
    <property type="entry name" value="HTHLYSR"/>
</dbReference>
<dbReference type="PANTHER" id="PTHR30346:SF28">
    <property type="entry name" value="HTH-TYPE TRANSCRIPTIONAL REGULATOR CYNR"/>
    <property type="match status" value="1"/>
</dbReference>
<comment type="caution">
    <text evidence="6">The sequence shown here is derived from an EMBL/GenBank/DDBJ whole genome shotgun (WGS) entry which is preliminary data.</text>
</comment>
<dbReference type="PROSITE" id="PS50931">
    <property type="entry name" value="HTH_LYSR"/>
    <property type="match status" value="1"/>
</dbReference>
<evidence type="ECO:0000256" key="1">
    <source>
        <dbReference type="ARBA" id="ARBA00009437"/>
    </source>
</evidence>
<proteinExistence type="inferred from homology"/>
<sequence length="299" mass="32343">MTLRQLEYFVAVVDEGSISRAAERVRVAQPSVSQQIRALEQELGGALLERLPRSTRLTPLGRVFEPQARSVLLAAETAREVVRGELRQPTGQLEIATVRSMAGTLLPGPISRWRAAHPGVTIRLHEFPHRAELEERFQSGVADVAIGPRPQRWDGEIHELGWEEFVVVLPADDPELARPRISLASLADRDWVLYASEHGLSELIAFAFAHAGYIAAPAVRTSQVDAAARLAAAGLGPAMVPIGSVPHELADLARPLQPAFGRAIAAYTRETLSPLAATYVASLREGSWPPVPDGALIAP</sequence>
<dbReference type="OrthoDB" id="3181812at2"/>
<keyword evidence="2" id="KW-0805">Transcription regulation</keyword>
<keyword evidence="7" id="KW-1185">Reference proteome</keyword>